<proteinExistence type="predicted"/>
<dbReference type="OrthoDB" id="431691at2759"/>
<evidence type="ECO:0000313" key="2">
    <source>
        <dbReference type="Proteomes" id="UP000655225"/>
    </source>
</evidence>
<dbReference type="AlphaFoldDB" id="A0A834Z1U5"/>
<reference evidence="1 2" key="1">
    <citation type="submission" date="2020-04" db="EMBL/GenBank/DDBJ databases">
        <title>Plant Genome Project.</title>
        <authorList>
            <person name="Zhang R.-G."/>
        </authorList>
    </citation>
    <scope>NUCLEOTIDE SEQUENCE [LARGE SCALE GENOMIC DNA]</scope>
    <source>
        <strain evidence="1">YNK0</strain>
        <tissue evidence="1">Leaf</tissue>
    </source>
</reference>
<protein>
    <submittedName>
        <fullName evidence="1">Uncharacterized protein</fullName>
    </submittedName>
</protein>
<accession>A0A834Z1U5</accession>
<dbReference type="Proteomes" id="UP000655225">
    <property type="component" value="Unassembled WGS sequence"/>
</dbReference>
<gene>
    <name evidence="1" type="ORF">HHK36_017083</name>
</gene>
<sequence length="119" mass="13390">MSSKTLARSGASLIRQLFNPFLHQKSSSSHDVFFQSSEILYPHGLPSLLFFLPDGSLKRNFMAYVLEVLCGLDMIDFLDIQLGSWDGDTASVYYLAHSWFDQCGYYLTTFSSTSPLRGS</sequence>
<evidence type="ECO:0000313" key="1">
    <source>
        <dbReference type="EMBL" id="KAF8398157.1"/>
    </source>
</evidence>
<organism evidence="1 2">
    <name type="scientific">Tetracentron sinense</name>
    <name type="common">Spur-leaf</name>
    <dbReference type="NCBI Taxonomy" id="13715"/>
    <lineage>
        <taxon>Eukaryota</taxon>
        <taxon>Viridiplantae</taxon>
        <taxon>Streptophyta</taxon>
        <taxon>Embryophyta</taxon>
        <taxon>Tracheophyta</taxon>
        <taxon>Spermatophyta</taxon>
        <taxon>Magnoliopsida</taxon>
        <taxon>Trochodendrales</taxon>
        <taxon>Trochodendraceae</taxon>
        <taxon>Tetracentron</taxon>
    </lineage>
</organism>
<comment type="caution">
    <text evidence="1">The sequence shown here is derived from an EMBL/GenBank/DDBJ whole genome shotgun (WGS) entry which is preliminary data.</text>
</comment>
<name>A0A834Z1U5_TETSI</name>
<keyword evidence="2" id="KW-1185">Reference proteome</keyword>
<dbReference type="EMBL" id="JABCRI010000011">
    <property type="protein sequence ID" value="KAF8398157.1"/>
    <property type="molecule type" value="Genomic_DNA"/>
</dbReference>